<organism evidence="1 2">
    <name type="scientific">Phormidesmis priestleyi Ana</name>
    <dbReference type="NCBI Taxonomy" id="1666911"/>
    <lineage>
        <taxon>Bacteria</taxon>
        <taxon>Bacillati</taxon>
        <taxon>Cyanobacteriota</taxon>
        <taxon>Cyanophyceae</taxon>
        <taxon>Leptolyngbyales</taxon>
        <taxon>Leptolyngbyaceae</taxon>
        <taxon>Phormidesmis</taxon>
    </lineage>
</organism>
<gene>
    <name evidence="1" type="ORF">HLUCCA11_11620</name>
</gene>
<protein>
    <submittedName>
        <fullName evidence="1">Uncharacterized protein</fullName>
    </submittedName>
</protein>
<dbReference type="AlphaFoldDB" id="A0A0P8DFW3"/>
<dbReference type="STRING" id="1666911.HLUCCA11_11620"/>
<evidence type="ECO:0000313" key="1">
    <source>
        <dbReference type="EMBL" id="KPQ35327.1"/>
    </source>
</evidence>
<reference evidence="1 2" key="1">
    <citation type="submission" date="2015-09" db="EMBL/GenBank/DDBJ databases">
        <title>Identification and resolution of microdiversity through metagenomic sequencing of parallel consortia.</title>
        <authorList>
            <person name="Nelson W.C."/>
            <person name="Romine M.F."/>
            <person name="Lindemann S.R."/>
        </authorList>
    </citation>
    <scope>NUCLEOTIDE SEQUENCE [LARGE SCALE GENOMIC DNA]</scope>
    <source>
        <strain evidence="1">Ana</strain>
    </source>
</reference>
<evidence type="ECO:0000313" key="2">
    <source>
        <dbReference type="Proteomes" id="UP000050465"/>
    </source>
</evidence>
<comment type="caution">
    <text evidence="1">The sequence shown here is derived from an EMBL/GenBank/DDBJ whole genome shotgun (WGS) entry which is preliminary data.</text>
</comment>
<proteinExistence type="predicted"/>
<accession>A0A0P8DFW3</accession>
<name>A0A0P8DFW3_9CYAN</name>
<dbReference type="EMBL" id="LJZR01000013">
    <property type="protein sequence ID" value="KPQ35327.1"/>
    <property type="molecule type" value="Genomic_DNA"/>
</dbReference>
<sequence>MSGEIDRYPVNQLPARYDDLARSAFYKRMEALNIKPVRIGARSYVNAADVEMLDELHRFIKGGGSTPEFVEMYGINAPAVQEDPPEKSSGLATISSDMVNLIKGITAEIVANLNPPAEQVNPLAYYRFLEEAVQGKWELKSSEIEYLLKQSVPQNGAYGQTFREAGFVFRSVGRRSGGEVAWLVSKD</sequence>
<dbReference type="Proteomes" id="UP000050465">
    <property type="component" value="Unassembled WGS sequence"/>
</dbReference>